<keyword evidence="4" id="KW-0963">Cytoplasm</keyword>
<name>A0ABX5QIP9_9MICO</name>
<dbReference type="InterPro" id="IPR002481">
    <property type="entry name" value="FUR"/>
</dbReference>
<evidence type="ECO:0000256" key="2">
    <source>
        <dbReference type="ARBA" id="ARBA00007957"/>
    </source>
</evidence>
<dbReference type="Pfam" id="PF01475">
    <property type="entry name" value="FUR"/>
    <property type="match status" value="1"/>
</dbReference>
<evidence type="ECO:0000313" key="11">
    <source>
        <dbReference type="EMBL" id="QAB18977.1"/>
    </source>
</evidence>
<evidence type="ECO:0000256" key="10">
    <source>
        <dbReference type="ARBA" id="ARBA00023163"/>
    </source>
</evidence>
<keyword evidence="6" id="KW-0479">Metal-binding</keyword>
<dbReference type="PANTHER" id="PTHR33202:SF2">
    <property type="entry name" value="FERRIC UPTAKE REGULATION PROTEIN"/>
    <property type="match status" value="1"/>
</dbReference>
<evidence type="ECO:0000256" key="5">
    <source>
        <dbReference type="ARBA" id="ARBA00022491"/>
    </source>
</evidence>
<keyword evidence="12" id="KW-1185">Reference proteome</keyword>
<dbReference type="Proteomes" id="UP000285768">
    <property type="component" value="Chromosome"/>
</dbReference>
<gene>
    <name evidence="11" type="ORF">Leucomu_14575</name>
</gene>
<comment type="subunit">
    <text evidence="3">Homodimer.</text>
</comment>
<evidence type="ECO:0000256" key="4">
    <source>
        <dbReference type="ARBA" id="ARBA00022490"/>
    </source>
</evidence>
<evidence type="ECO:0000256" key="7">
    <source>
        <dbReference type="ARBA" id="ARBA00022833"/>
    </source>
</evidence>
<sequence length="139" mass="15250">MQPKRNTWQREAVRAALAEARGFVSAQQLHQELRDGGSTIGLATVYRALASLTDTGEADSLQSPEGENLFRSCTMTGHHHHLICRSCGDTRELSATVVEEWTRKVGAEHGFTEIEHVVDLFGLCERCRAKASTQVAAGE</sequence>
<evidence type="ECO:0000313" key="12">
    <source>
        <dbReference type="Proteomes" id="UP000285768"/>
    </source>
</evidence>
<comment type="subcellular location">
    <subcellularLocation>
        <location evidence="1">Cytoplasm</location>
    </subcellularLocation>
</comment>
<dbReference type="InterPro" id="IPR036390">
    <property type="entry name" value="WH_DNA-bd_sf"/>
</dbReference>
<protein>
    <submittedName>
        <fullName evidence="11">Transcriptional repressor</fullName>
    </submittedName>
</protein>
<keyword evidence="5" id="KW-0678">Repressor</keyword>
<evidence type="ECO:0000256" key="6">
    <source>
        <dbReference type="ARBA" id="ARBA00022723"/>
    </source>
</evidence>
<keyword evidence="7" id="KW-0862">Zinc</keyword>
<dbReference type="SUPFAM" id="SSF46785">
    <property type="entry name" value="Winged helix' DNA-binding domain"/>
    <property type="match status" value="1"/>
</dbReference>
<evidence type="ECO:0000256" key="3">
    <source>
        <dbReference type="ARBA" id="ARBA00011738"/>
    </source>
</evidence>
<keyword evidence="8" id="KW-0805">Transcription regulation</keyword>
<evidence type="ECO:0000256" key="1">
    <source>
        <dbReference type="ARBA" id="ARBA00004496"/>
    </source>
</evidence>
<accession>A0ABX5QIP9</accession>
<keyword evidence="9" id="KW-0238">DNA-binding</keyword>
<dbReference type="InterPro" id="IPR043135">
    <property type="entry name" value="Fur_C"/>
</dbReference>
<evidence type="ECO:0000256" key="9">
    <source>
        <dbReference type="ARBA" id="ARBA00023125"/>
    </source>
</evidence>
<dbReference type="CDD" id="cd07153">
    <property type="entry name" value="Fur_like"/>
    <property type="match status" value="1"/>
</dbReference>
<dbReference type="RefSeq" id="WP_017884012.1">
    <property type="nucleotide sequence ID" value="NZ_CP035037.1"/>
</dbReference>
<evidence type="ECO:0000256" key="8">
    <source>
        <dbReference type="ARBA" id="ARBA00023015"/>
    </source>
</evidence>
<reference evidence="11 12" key="1">
    <citation type="submission" date="2019-01" db="EMBL/GenBank/DDBJ databases">
        <title>Leucobacter muris sp. nov. isolated from the nose of a laboratory mouse.</title>
        <authorList>
            <person name="Benga L."/>
            <person name="Sproeer C."/>
            <person name="Schumann P."/>
            <person name="Verbarg S."/>
            <person name="Bunk B."/>
            <person name="Engelhardt E."/>
            <person name="Benten P.M."/>
            <person name="Sager M."/>
        </authorList>
    </citation>
    <scope>NUCLEOTIDE SEQUENCE [LARGE SCALE GENOMIC DNA]</scope>
    <source>
        <strain evidence="11 12">DSM 101948</strain>
    </source>
</reference>
<proteinExistence type="inferred from homology"/>
<dbReference type="Gene3D" id="3.30.1490.190">
    <property type="match status" value="1"/>
</dbReference>
<dbReference type="EMBL" id="CP035037">
    <property type="protein sequence ID" value="QAB18977.1"/>
    <property type="molecule type" value="Genomic_DNA"/>
</dbReference>
<dbReference type="InterPro" id="IPR036388">
    <property type="entry name" value="WH-like_DNA-bd_sf"/>
</dbReference>
<keyword evidence="10" id="KW-0804">Transcription</keyword>
<organism evidence="11 12">
    <name type="scientific">Leucobacter muris</name>
    <dbReference type="NCBI Taxonomy" id="1935379"/>
    <lineage>
        <taxon>Bacteria</taxon>
        <taxon>Bacillati</taxon>
        <taxon>Actinomycetota</taxon>
        <taxon>Actinomycetes</taxon>
        <taxon>Micrococcales</taxon>
        <taxon>Microbacteriaceae</taxon>
        <taxon>Leucobacter</taxon>
    </lineage>
</organism>
<dbReference type="PANTHER" id="PTHR33202">
    <property type="entry name" value="ZINC UPTAKE REGULATION PROTEIN"/>
    <property type="match status" value="1"/>
</dbReference>
<comment type="similarity">
    <text evidence="2">Belongs to the Fur family.</text>
</comment>
<dbReference type="Gene3D" id="1.10.10.10">
    <property type="entry name" value="Winged helix-like DNA-binding domain superfamily/Winged helix DNA-binding domain"/>
    <property type="match status" value="1"/>
</dbReference>